<evidence type="ECO:0000313" key="3">
    <source>
        <dbReference type="Proteomes" id="UP001286313"/>
    </source>
</evidence>
<feature type="region of interest" description="Disordered" evidence="1">
    <location>
        <begin position="70"/>
        <end position="93"/>
    </location>
</feature>
<comment type="caution">
    <text evidence="2">The sequence shown here is derived from an EMBL/GenBank/DDBJ whole genome shotgun (WGS) entry which is preliminary data.</text>
</comment>
<dbReference type="Proteomes" id="UP001286313">
    <property type="component" value="Unassembled WGS sequence"/>
</dbReference>
<evidence type="ECO:0000313" key="2">
    <source>
        <dbReference type="EMBL" id="KAK3887056.1"/>
    </source>
</evidence>
<evidence type="ECO:0000256" key="1">
    <source>
        <dbReference type="SAM" id="MobiDB-lite"/>
    </source>
</evidence>
<sequence>MSHANQDDRARLLDIASPHSGAWLSALPIECLGLLLPDYVVCIGVALRLGVPVQQPHRCKCGGMTDKFGPHSLSSRHDPGRLPRHTAFNDMVI</sequence>
<reference evidence="2" key="1">
    <citation type="submission" date="2023-10" db="EMBL/GenBank/DDBJ databases">
        <title>Genome assemblies of two species of porcelain crab, Petrolisthes cinctipes and Petrolisthes manimaculis (Anomura: Porcellanidae).</title>
        <authorList>
            <person name="Angst P."/>
        </authorList>
    </citation>
    <scope>NUCLEOTIDE SEQUENCE</scope>
    <source>
        <strain evidence="2">PB745_01</strain>
        <tissue evidence="2">Gill</tissue>
    </source>
</reference>
<gene>
    <name evidence="2" type="ORF">Pcinc_008821</name>
</gene>
<proteinExistence type="predicted"/>
<dbReference type="AlphaFoldDB" id="A0AAE1G8I2"/>
<protein>
    <submittedName>
        <fullName evidence="2">Uncharacterized protein</fullName>
    </submittedName>
</protein>
<keyword evidence="3" id="KW-1185">Reference proteome</keyword>
<dbReference type="EMBL" id="JAWQEG010000653">
    <property type="protein sequence ID" value="KAK3887056.1"/>
    <property type="molecule type" value="Genomic_DNA"/>
</dbReference>
<accession>A0AAE1G8I2</accession>
<name>A0AAE1G8I2_PETCI</name>
<organism evidence="2 3">
    <name type="scientific">Petrolisthes cinctipes</name>
    <name type="common">Flat porcelain crab</name>
    <dbReference type="NCBI Taxonomy" id="88211"/>
    <lineage>
        <taxon>Eukaryota</taxon>
        <taxon>Metazoa</taxon>
        <taxon>Ecdysozoa</taxon>
        <taxon>Arthropoda</taxon>
        <taxon>Crustacea</taxon>
        <taxon>Multicrustacea</taxon>
        <taxon>Malacostraca</taxon>
        <taxon>Eumalacostraca</taxon>
        <taxon>Eucarida</taxon>
        <taxon>Decapoda</taxon>
        <taxon>Pleocyemata</taxon>
        <taxon>Anomura</taxon>
        <taxon>Galatheoidea</taxon>
        <taxon>Porcellanidae</taxon>
        <taxon>Petrolisthes</taxon>
    </lineage>
</organism>